<reference evidence="1 2" key="1">
    <citation type="submission" date="2024-04" db="EMBL/GenBank/DDBJ databases">
        <title>Tritrichomonas musculus Genome.</title>
        <authorList>
            <person name="Alves-Ferreira E."/>
            <person name="Grigg M."/>
            <person name="Lorenzi H."/>
            <person name="Galac M."/>
        </authorList>
    </citation>
    <scope>NUCLEOTIDE SEQUENCE [LARGE SCALE GENOMIC DNA]</scope>
    <source>
        <strain evidence="1 2">EAF2021</strain>
    </source>
</reference>
<accession>A0ABR2JEI8</accession>
<name>A0ABR2JEI8_9EUKA</name>
<organism evidence="1 2">
    <name type="scientific">Tritrichomonas musculus</name>
    <dbReference type="NCBI Taxonomy" id="1915356"/>
    <lineage>
        <taxon>Eukaryota</taxon>
        <taxon>Metamonada</taxon>
        <taxon>Parabasalia</taxon>
        <taxon>Tritrichomonadida</taxon>
        <taxon>Tritrichomonadidae</taxon>
        <taxon>Tritrichomonas</taxon>
    </lineage>
</organism>
<proteinExistence type="predicted"/>
<evidence type="ECO:0000313" key="2">
    <source>
        <dbReference type="Proteomes" id="UP001470230"/>
    </source>
</evidence>
<keyword evidence="2" id="KW-1185">Reference proteome</keyword>
<comment type="caution">
    <text evidence="1">The sequence shown here is derived from an EMBL/GenBank/DDBJ whole genome shotgun (WGS) entry which is preliminary data.</text>
</comment>
<dbReference type="EMBL" id="JAPFFF010000012">
    <property type="protein sequence ID" value="KAK8876376.1"/>
    <property type="molecule type" value="Genomic_DNA"/>
</dbReference>
<dbReference type="InterPro" id="IPR027417">
    <property type="entry name" value="P-loop_NTPase"/>
</dbReference>
<dbReference type="CDD" id="cd00154">
    <property type="entry name" value="Rab"/>
    <property type="match status" value="1"/>
</dbReference>
<dbReference type="InterPro" id="IPR001806">
    <property type="entry name" value="Small_GTPase"/>
</dbReference>
<dbReference type="SMART" id="SM00175">
    <property type="entry name" value="RAB"/>
    <property type="match status" value="1"/>
</dbReference>
<dbReference type="SMART" id="SM00173">
    <property type="entry name" value="RAS"/>
    <property type="match status" value="1"/>
</dbReference>
<gene>
    <name evidence="1" type="ORF">M9Y10_006579</name>
</gene>
<dbReference type="PANTHER" id="PTHR47979">
    <property type="entry name" value="DRAB11-RELATED"/>
    <property type="match status" value="1"/>
</dbReference>
<dbReference type="Proteomes" id="UP001470230">
    <property type="component" value="Unassembled WGS sequence"/>
</dbReference>
<sequence>MTRFTRDFCDENVQPTLGVEFMAGIIQTEKSRIELQPWDPAGQELFRSVTRGYYRGSVGGYLVFDLTQQSTFDLSERRQVSKAEIESFAKKHNIEFFFETSAKTDESINEAICSFLHLIEEKVSSFDN</sequence>
<dbReference type="Pfam" id="PF00071">
    <property type="entry name" value="Ras"/>
    <property type="match status" value="1"/>
</dbReference>
<dbReference type="SUPFAM" id="SSF52540">
    <property type="entry name" value="P-loop containing nucleoside triphosphate hydrolases"/>
    <property type="match status" value="1"/>
</dbReference>
<evidence type="ECO:0000313" key="1">
    <source>
        <dbReference type="EMBL" id="KAK8876376.1"/>
    </source>
</evidence>
<protein>
    <submittedName>
        <fullName evidence="1">Ras- protein Rab-4A</fullName>
    </submittedName>
</protein>
<dbReference type="InterPro" id="IPR050209">
    <property type="entry name" value="Rab_GTPases_membrane_traffic"/>
</dbReference>
<dbReference type="PROSITE" id="PS51419">
    <property type="entry name" value="RAB"/>
    <property type="match status" value="1"/>
</dbReference>
<dbReference type="Gene3D" id="3.40.50.300">
    <property type="entry name" value="P-loop containing nucleotide triphosphate hydrolases"/>
    <property type="match status" value="2"/>
</dbReference>